<reference evidence="2" key="1">
    <citation type="submission" date="2021-01" db="EMBL/GenBank/DDBJ databases">
        <authorList>
            <person name="Corre E."/>
            <person name="Pelletier E."/>
            <person name="Niang G."/>
            <person name="Scheremetjew M."/>
            <person name="Finn R."/>
            <person name="Kale V."/>
            <person name="Holt S."/>
            <person name="Cochrane G."/>
            <person name="Meng A."/>
            <person name="Brown T."/>
            <person name="Cohen L."/>
        </authorList>
    </citation>
    <scope>NUCLEOTIDE SEQUENCE</scope>
    <source>
        <strain evidence="2">CCMP1756</strain>
    </source>
</reference>
<gene>
    <name evidence="2" type="ORF">PCAL00307_LOCUS19347</name>
    <name evidence="3" type="ORF">PECAL_3P05150</name>
</gene>
<proteinExistence type="predicted"/>
<sequence length="820" mass="85817">MAAPPPPAESVAQIRMDLERESCSLAAAVDRLTPLLLALPTLTADDAHKLATLLIAKSTQEGPRHASAAQALDAALILGGVAGVQLRTKGPDSDALAAAVCRAARRPPATSCRDAFVVGKELTQQGGRAADRLAASTELVTRAAAAFAKAASMKVTQPEVKQKRRLGPQRQKPAASSTSSPCEALSALDFVKAIARHAPDALLRRWPDLLPPSRTGSGPLIELTSHASLRPKAYACLAALVRGPAGVRVVCGAEASSPSKFAARGFGPAIRDAIGALYDFCASQDHDDVGVLVAALCSNAPPVDATSEASLRSSLINLFKTARDTKRSISARRNAWSALKSAASSKSTSTKKVVASLLPDLGKELFEAQAIDVVARLWANHAKKMQAIDAVFVVRPALTLALSKEGKKAACDVLESIFTQAPVAYASSCLPNVYDCLAPLIRDDSSTVRQAACKAAAASLDKEGGSVASLLNALRELVQTESDPEVASIACRALGVACMHIVKKEDAQTCCEVLGQRASSSKDSVAVRAQAAFALGSIAKALVDNHSSEYVGTDDALRILEAPETRVRASALRAAGYLVALRGFDKASRLSDALVDCCADALTSKESSTKQAPPKVRRNACIALSVAVSATGESVTRRQCLELLVDALRIFSTEVDDDQDRKALARAAAALSKAVPSQCTSDDALVGEALRGALAGLVRCDGEGAFPSSSDKIVQEERGPRLGDAQQRRADLFEALGALAIALLAHGSAQQLRASDLGARLDFAYVWLSRSDGDADLFEKIAAALGADPPLAPASALERCRARARLLRGRAEESDDEDEL</sequence>
<dbReference type="EMBL" id="CAKKNE010000003">
    <property type="protein sequence ID" value="CAH0370619.1"/>
    <property type="molecule type" value="Genomic_DNA"/>
</dbReference>
<dbReference type="InterPro" id="IPR011989">
    <property type="entry name" value="ARM-like"/>
</dbReference>
<evidence type="ECO:0008006" key="5">
    <source>
        <dbReference type="Google" id="ProtNLM"/>
    </source>
</evidence>
<protein>
    <recommendedName>
        <fullName evidence="5">DUF4042 domain-containing protein</fullName>
    </recommendedName>
</protein>
<reference evidence="3" key="2">
    <citation type="submission" date="2021-11" db="EMBL/GenBank/DDBJ databases">
        <authorList>
            <consortium name="Genoscope - CEA"/>
            <person name="William W."/>
        </authorList>
    </citation>
    <scope>NUCLEOTIDE SEQUENCE</scope>
</reference>
<evidence type="ECO:0000313" key="3">
    <source>
        <dbReference type="EMBL" id="CAH0370619.1"/>
    </source>
</evidence>
<dbReference type="InterPro" id="IPR016024">
    <property type="entry name" value="ARM-type_fold"/>
</dbReference>
<feature type="region of interest" description="Disordered" evidence="1">
    <location>
        <begin position="156"/>
        <end position="180"/>
    </location>
</feature>
<dbReference type="Proteomes" id="UP000789595">
    <property type="component" value="Unassembled WGS sequence"/>
</dbReference>
<dbReference type="Gene3D" id="1.25.10.10">
    <property type="entry name" value="Leucine-rich Repeat Variant"/>
    <property type="match status" value="1"/>
</dbReference>
<organism evidence="2">
    <name type="scientific">Pelagomonas calceolata</name>
    <dbReference type="NCBI Taxonomy" id="35677"/>
    <lineage>
        <taxon>Eukaryota</taxon>
        <taxon>Sar</taxon>
        <taxon>Stramenopiles</taxon>
        <taxon>Ochrophyta</taxon>
        <taxon>Pelagophyceae</taxon>
        <taxon>Pelagomonadales</taxon>
        <taxon>Pelagomonadaceae</taxon>
        <taxon>Pelagomonas</taxon>
    </lineage>
</organism>
<keyword evidence="4" id="KW-1185">Reference proteome</keyword>
<dbReference type="SUPFAM" id="SSF48371">
    <property type="entry name" value="ARM repeat"/>
    <property type="match status" value="1"/>
</dbReference>
<dbReference type="EMBL" id="HBIW01022449">
    <property type="protein sequence ID" value="CAE0703899.1"/>
    <property type="molecule type" value="Transcribed_RNA"/>
</dbReference>
<accession>A0A7S4A5U2</accession>
<dbReference type="AlphaFoldDB" id="A0A7S4A5U2"/>
<name>A0A7S4A5U2_9STRA</name>
<evidence type="ECO:0000256" key="1">
    <source>
        <dbReference type="SAM" id="MobiDB-lite"/>
    </source>
</evidence>
<evidence type="ECO:0000313" key="2">
    <source>
        <dbReference type="EMBL" id="CAE0703899.1"/>
    </source>
</evidence>
<evidence type="ECO:0000313" key="4">
    <source>
        <dbReference type="Proteomes" id="UP000789595"/>
    </source>
</evidence>